<organism evidence="1">
    <name type="scientific">hydrothermal vent metagenome</name>
    <dbReference type="NCBI Taxonomy" id="652676"/>
    <lineage>
        <taxon>unclassified sequences</taxon>
        <taxon>metagenomes</taxon>
        <taxon>ecological metagenomes</taxon>
    </lineage>
</organism>
<dbReference type="EMBL" id="FPHY01000149">
    <property type="protein sequence ID" value="SFV87093.1"/>
    <property type="molecule type" value="Genomic_DNA"/>
</dbReference>
<proteinExistence type="predicted"/>
<evidence type="ECO:0000313" key="1">
    <source>
        <dbReference type="EMBL" id="SFV87093.1"/>
    </source>
</evidence>
<reference evidence="1" key="1">
    <citation type="submission" date="2016-10" db="EMBL/GenBank/DDBJ databases">
        <authorList>
            <person name="de Groot N.N."/>
        </authorList>
    </citation>
    <scope>NUCLEOTIDE SEQUENCE</scope>
</reference>
<accession>A0A1W1DZG6</accession>
<gene>
    <name evidence="1" type="ORF">MNB_SUP05-SYMBIONT-4-727</name>
</gene>
<name>A0A1W1DZG6_9ZZZZ</name>
<dbReference type="AlphaFoldDB" id="A0A1W1DZG6"/>
<protein>
    <submittedName>
        <fullName evidence="1">Uncharacterized protein</fullName>
    </submittedName>
</protein>
<sequence length="48" mass="5437">MSVLACLKNNYQLFLVSVFFENGIIPFSKSNNTQCFYLVEIVFIVSGV</sequence>